<dbReference type="GO" id="GO:0016020">
    <property type="term" value="C:membrane"/>
    <property type="evidence" value="ECO:0007669"/>
    <property type="project" value="UniProtKB-SubCell"/>
</dbReference>
<feature type="transmembrane region" description="Helical" evidence="9">
    <location>
        <begin position="396"/>
        <end position="422"/>
    </location>
</feature>
<feature type="binding site" evidence="6">
    <location>
        <position position="32"/>
    </location>
    <ligand>
        <name>Na(+)</name>
        <dbReference type="ChEBI" id="CHEBI:29101"/>
        <label>1</label>
    </ligand>
</feature>
<dbReference type="NCBIfam" id="NF037979">
    <property type="entry name" value="Na_transp"/>
    <property type="match status" value="1"/>
</dbReference>
<gene>
    <name evidence="10" type="ORF">ACEWY4_004382</name>
</gene>
<keyword evidence="2 8" id="KW-0813">Transport</keyword>
<keyword evidence="6" id="KW-0479">Metal-binding</keyword>
<feature type="transmembrane region" description="Helical" evidence="9">
    <location>
        <begin position="96"/>
        <end position="124"/>
    </location>
</feature>
<keyword evidence="6" id="KW-0915">Sodium</keyword>
<reference evidence="10 11" key="1">
    <citation type="submission" date="2024-09" db="EMBL/GenBank/DDBJ databases">
        <title>A chromosome-level genome assembly of Gray's grenadier anchovy, Coilia grayii.</title>
        <authorList>
            <person name="Fu Z."/>
        </authorList>
    </citation>
    <scope>NUCLEOTIDE SEQUENCE [LARGE SCALE GENOMIC DNA]</scope>
    <source>
        <strain evidence="10">G4</strain>
        <tissue evidence="10">Muscle</tissue>
    </source>
</reference>
<keyword evidence="4 9" id="KW-1133">Transmembrane helix</keyword>
<accession>A0ABD1KLH2</accession>
<evidence type="ECO:0000313" key="10">
    <source>
        <dbReference type="EMBL" id="KAL2099988.1"/>
    </source>
</evidence>
<dbReference type="AlphaFoldDB" id="A0ABD1KLH2"/>
<dbReference type="PRINTS" id="PR00176">
    <property type="entry name" value="NANEUSMPORT"/>
</dbReference>
<proteinExistence type="inferred from homology"/>
<dbReference type="Proteomes" id="UP001591681">
    <property type="component" value="Unassembled WGS sequence"/>
</dbReference>
<evidence type="ECO:0000256" key="9">
    <source>
        <dbReference type="SAM" id="Phobius"/>
    </source>
</evidence>
<evidence type="ECO:0000313" key="11">
    <source>
        <dbReference type="Proteomes" id="UP001591681"/>
    </source>
</evidence>
<comment type="subcellular location">
    <subcellularLocation>
        <location evidence="1">Membrane</location>
        <topology evidence="1">Multi-pass membrane protein</topology>
    </subcellularLocation>
</comment>
<feature type="transmembrane region" description="Helical" evidence="9">
    <location>
        <begin position="351"/>
        <end position="375"/>
    </location>
</feature>
<protein>
    <recommendedName>
        <fullName evidence="8">Transporter</fullName>
    </recommendedName>
</protein>
<evidence type="ECO:0000256" key="1">
    <source>
        <dbReference type="ARBA" id="ARBA00004141"/>
    </source>
</evidence>
<feature type="binding site" evidence="6">
    <location>
        <position position="298"/>
    </location>
    <ligand>
        <name>Na(+)</name>
        <dbReference type="ChEBI" id="CHEBI:29101"/>
        <label>1</label>
    </ligand>
</feature>
<evidence type="ECO:0000256" key="8">
    <source>
        <dbReference type="RuleBase" id="RU003732"/>
    </source>
</evidence>
<evidence type="ECO:0000256" key="5">
    <source>
        <dbReference type="ARBA" id="ARBA00023136"/>
    </source>
</evidence>
<evidence type="ECO:0000256" key="2">
    <source>
        <dbReference type="ARBA" id="ARBA00022448"/>
    </source>
</evidence>
<dbReference type="PROSITE" id="PS00610">
    <property type="entry name" value="NA_NEUROTRAN_SYMP_1"/>
    <property type="match status" value="1"/>
</dbReference>
<feature type="transmembrane region" description="Helical" evidence="9">
    <location>
        <begin position="471"/>
        <end position="492"/>
    </location>
</feature>
<evidence type="ECO:0000256" key="7">
    <source>
        <dbReference type="PIRSR" id="PIRSR600175-2"/>
    </source>
</evidence>
<comment type="caution">
    <text evidence="10">The sequence shown here is derived from an EMBL/GenBank/DDBJ whole genome shotgun (WGS) entry which is preliminary data.</text>
</comment>
<feature type="binding site" evidence="6">
    <location>
        <position position="30"/>
    </location>
    <ligand>
        <name>Na(+)</name>
        <dbReference type="ChEBI" id="CHEBI:29101"/>
        <label>1</label>
    </ligand>
</feature>
<dbReference type="EMBL" id="JBHFQA010000004">
    <property type="protein sequence ID" value="KAL2099988.1"/>
    <property type="molecule type" value="Genomic_DNA"/>
</dbReference>
<comment type="similarity">
    <text evidence="8">Belongs to the sodium:neurotransmitter symporter (SNF) (TC 2.A.22) family.</text>
</comment>
<feature type="binding site" evidence="6">
    <location>
        <position position="267"/>
    </location>
    <ligand>
        <name>Na(+)</name>
        <dbReference type="ChEBI" id="CHEBI:29101"/>
        <label>1</label>
    </ligand>
</feature>
<feature type="transmembrane region" description="Helical" evidence="9">
    <location>
        <begin position="211"/>
        <end position="228"/>
    </location>
</feature>
<keyword evidence="5 9" id="KW-0472">Membrane</keyword>
<dbReference type="SUPFAM" id="SSF161070">
    <property type="entry name" value="SNF-like"/>
    <property type="match status" value="1"/>
</dbReference>
<dbReference type="PANTHER" id="PTHR11616">
    <property type="entry name" value="SODIUM/CHLORIDE DEPENDENT TRANSPORTER"/>
    <property type="match status" value="1"/>
</dbReference>
<feature type="binding site" evidence="6">
    <location>
        <position position="363"/>
    </location>
    <ligand>
        <name>Na(+)</name>
        <dbReference type="ChEBI" id="CHEBI:29101"/>
        <label>1</label>
    </ligand>
</feature>
<dbReference type="Pfam" id="PF00209">
    <property type="entry name" value="SNF"/>
    <property type="match status" value="1"/>
</dbReference>
<evidence type="ECO:0000256" key="3">
    <source>
        <dbReference type="ARBA" id="ARBA00022692"/>
    </source>
</evidence>
<feature type="binding site" evidence="6">
    <location>
        <position position="37"/>
    </location>
    <ligand>
        <name>Na(+)</name>
        <dbReference type="ChEBI" id="CHEBI:29101"/>
        <label>1</label>
    </ligand>
</feature>
<feature type="binding site" evidence="6">
    <location>
        <position position="33"/>
    </location>
    <ligand>
        <name>Na(+)</name>
        <dbReference type="ChEBI" id="CHEBI:29101"/>
        <label>1</label>
    </ligand>
</feature>
<feature type="binding site" evidence="6">
    <location>
        <position position="367"/>
    </location>
    <ligand>
        <name>Na(+)</name>
        <dbReference type="ChEBI" id="CHEBI:29101"/>
        <label>1</label>
    </ligand>
</feature>
<dbReference type="InterPro" id="IPR000175">
    <property type="entry name" value="Na/ntran_symport"/>
</dbReference>
<feature type="disulfide bond" evidence="7">
    <location>
        <begin position="136"/>
        <end position="146"/>
    </location>
</feature>
<dbReference type="PROSITE" id="PS50267">
    <property type="entry name" value="NA_NEUROTRAN_SYMP_3"/>
    <property type="match status" value="1"/>
</dbReference>
<dbReference type="PANTHER" id="PTHR11616:SF133">
    <property type="entry name" value="TRANSPORTER"/>
    <property type="match status" value="1"/>
</dbReference>
<evidence type="ECO:0000256" key="4">
    <source>
        <dbReference type="ARBA" id="ARBA00022989"/>
    </source>
</evidence>
<feature type="transmembrane region" description="Helical" evidence="9">
    <location>
        <begin position="186"/>
        <end position="204"/>
    </location>
</feature>
<keyword evidence="3 8" id="KW-0812">Transmembrane</keyword>
<keyword evidence="11" id="KW-1185">Reference proteome</keyword>
<evidence type="ECO:0000256" key="6">
    <source>
        <dbReference type="PIRSR" id="PIRSR600175-1"/>
    </source>
</evidence>
<feature type="transmembrane region" description="Helical" evidence="9">
    <location>
        <begin position="256"/>
        <end position="279"/>
    </location>
</feature>
<feature type="transmembrane region" description="Helical" evidence="9">
    <location>
        <begin position="54"/>
        <end position="75"/>
    </location>
</feature>
<keyword evidence="7" id="KW-1015">Disulfide bond</keyword>
<feature type="transmembrane region" description="Helical" evidence="9">
    <location>
        <begin position="24"/>
        <end position="42"/>
    </location>
</feature>
<feature type="transmembrane region" description="Helical" evidence="9">
    <location>
        <begin position="512"/>
        <end position="532"/>
    </location>
</feature>
<keyword evidence="8" id="KW-0769">Symport</keyword>
<dbReference type="InterPro" id="IPR037272">
    <property type="entry name" value="SNS_sf"/>
</dbReference>
<name>A0ABD1KLH2_9TELE</name>
<dbReference type="GO" id="GO:0015293">
    <property type="term" value="F:symporter activity"/>
    <property type="evidence" value="ECO:0007669"/>
    <property type="project" value="UniProtKB-KW"/>
</dbReference>
<organism evidence="10 11">
    <name type="scientific">Coilia grayii</name>
    <name type="common">Gray's grenadier anchovy</name>
    <dbReference type="NCBI Taxonomy" id="363190"/>
    <lineage>
        <taxon>Eukaryota</taxon>
        <taxon>Metazoa</taxon>
        <taxon>Chordata</taxon>
        <taxon>Craniata</taxon>
        <taxon>Vertebrata</taxon>
        <taxon>Euteleostomi</taxon>
        <taxon>Actinopterygii</taxon>
        <taxon>Neopterygii</taxon>
        <taxon>Teleostei</taxon>
        <taxon>Clupei</taxon>
        <taxon>Clupeiformes</taxon>
        <taxon>Clupeoidei</taxon>
        <taxon>Engraulidae</taxon>
        <taxon>Coilinae</taxon>
        <taxon>Coilia</taxon>
    </lineage>
</organism>
<sequence>MDGTASLGKAPSHGREIWARRAEFVLACVGYAVGSGNVWRFPFICYRNGGGAFLIPYLLMLFLCGIPMVLLEFVVGQSTLRGATQAFTQICPLMKGVGFAPVIISYLTCIYFNTTVSWILFYMLNSFSDPLPWTSCNSTWSIVGNCSSSVHSNATHLHSPSQQFFDYRLLGISEGIGVVGNMRWELAGLLLLAWLTEYLCIFKGLQLTGKVVYFTALFPYVVLLALLINNVRLPGATEGILFFLTPQWHKLQEVKIWIDAASLILFSTGVGFGVMVSLASYNKFSDILRDSFIVCIANSATSVFAGFVIFSAIGYLAHLRDLPVEDIAVAGPGLAFIVYPEILTLMPAAQLWSFLFFFMLFLLSLGSQFPLLEVMATCVKDSLGAKLPPSVSRKEVLVAMACIPGFFINLMCVTQGGVYLFYLMDHFTASMSVLTMAFAEVTVVIWIFGIHRFSVLVQRTVGRPPHLFFKACWLVITPLLLFVILISSLVWYTPPQYGKSYQYPVWAQGLGWMFTLASMIWIPLGALHELYLRKGTFLQRIKAAVVPELTVVTDPLNHQGESVPLSSIQEQS</sequence>
<feature type="transmembrane region" description="Helical" evidence="9">
    <location>
        <begin position="428"/>
        <end position="450"/>
    </location>
</feature>
<dbReference type="PROSITE" id="PS00754">
    <property type="entry name" value="NA_NEUROTRAN_SYMP_2"/>
    <property type="match status" value="1"/>
</dbReference>
<feature type="transmembrane region" description="Helical" evidence="9">
    <location>
        <begin position="291"/>
        <end position="317"/>
    </location>
</feature>